<reference evidence="1 2" key="1">
    <citation type="journal article" date="2011" name="Mol. Biol. Evol.">
        <title>Phylogenomic evidence for the presence of a flagellum and cbb3 oxidase in the free-living mitochondrial ancestor.</title>
        <authorList>
            <person name="Sassera D."/>
            <person name="Lo N."/>
            <person name="Epis S."/>
            <person name="D'Auria G."/>
            <person name="Montagna M."/>
            <person name="Comandatore F."/>
            <person name="Horner D."/>
            <person name="Pereto J."/>
            <person name="Luciano A.M."/>
            <person name="Franciosi F."/>
            <person name="Ferri E."/>
            <person name="Crotti E."/>
            <person name="Bazzocchi C."/>
            <person name="Daffonchio D."/>
            <person name="Sacchi L."/>
            <person name="Moya A."/>
            <person name="Latorre A."/>
            <person name="Bandi C."/>
        </authorList>
    </citation>
    <scope>NUCLEOTIDE SEQUENCE [LARGE SCALE GENOMIC DNA]</scope>
    <source>
        <strain evidence="1 2">IricVA</strain>
    </source>
</reference>
<gene>
    <name evidence="1" type="ordered locus">midi_01160</name>
</gene>
<accession>F7XU77</accession>
<organism evidence="1 2">
    <name type="scientific">Midichloria mitochondrii (strain IricVA)</name>
    <dbReference type="NCBI Taxonomy" id="696127"/>
    <lineage>
        <taxon>Bacteria</taxon>
        <taxon>Pseudomonadati</taxon>
        <taxon>Pseudomonadota</taxon>
        <taxon>Alphaproteobacteria</taxon>
        <taxon>Rickettsiales</taxon>
        <taxon>Candidatus Midichloriaceae</taxon>
        <taxon>Candidatus Midichloria</taxon>
    </lineage>
</organism>
<evidence type="ECO:0000313" key="2">
    <source>
        <dbReference type="Proteomes" id="UP000006639"/>
    </source>
</evidence>
<dbReference type="EMBL" id="CP002130">
    <property type="protein sequence ID" value="AEI89436.1"/>
    <property type="molecule type" value="Genomic_DNA"/>
</dbReference>
<evidence type="ECO:0000313" key="1">
    <source>
        <dbReference type="EMBL" id="AEI89436.1"/>
    </source>
</evidence>
<name>F7XU77_MIDMI</name>
<dbReference type="AlphaFoldDB" id="F7XU77"/>
<protein>
    <submittedName>
        <fullName evidence="1">Uncharacterized protein</fullName>
    </submittedName>
</protein>
<proteinExistence type="predicted"/>
<keyword evidence="2" id="KW-1185">Reference proteome</keyword>
<dbReference type="Proteomes" id="UP000006639">
    <property type="component" value="Chromosome"/>
</dbReference>
<sequence>MIGCADETCGNEVLKTSDSELCIYEDLGIMTNVPNVLDYFSC</sequence>
<dbReference type="HOGENOM" id="CLU_3254136_0_0_5"/>
<dbReference type="KEGG" id="mmn:midi_01160"/>